<feature type="domain" description="Ig-like" evidence="13">
    <location>
        <begin position="225"/>
        <end position="303"/>
    </location>
</feature>
<dbReference type="InterPro" id="IPR013098">
    <property type="entry name" value="Ig_I-set"/>
</dbReference>
<proteinExistence type="inferred from homology"/>
<dbReference type="SUPFAM" id="SSF48726">
    <property type="entry name" value="Immunoglobulin"/>
    <property type="match status" value="3"/>
</dbReference>
<evidence type="ECO:0000256" key="9">
    <source>
        <dbReference type="ARBA" id="ARBA00023157"/>
    </source>
</evidence>
<dbReference type="InterPro" id="IPR047012">
    <property type="entry name" value="ICAM_VCAM"/>
</dbReference>
<dbReference type="InterPro" id="IPR036179">
    <property type="entry name" value="Ig-like_dom_sf"/>
</dbReference>
<reference evidence="15" key="1">
    <citation type="submission" date="2018-06" db="EMBL/GenBank/DDBJ databases">
        <title>Genome assembly of Danube salmon.</title>
        <authorList>
            <person name="Macqueen D.J."/>
            <person name="Gundappa M.K."/>
        </authorList>
    </citation>
    <scope>NUCLEOTIDE SEQUENCE [LARGE SCALE GENOMIC DNA]</scope>
</reference>
<comment type="similarity">
    <text evidence="2">Belongs to the immunoglobulin superfamily. ICAM family.</text>
</comment>
<evidence type="ECO:0000256" key="2">
    <source>
        <dbReference type="ARBA" id="ARBA00005925"/>
    </source>
</evidence>
<dbReference type="AlphaFoldDB" id="A0A4W5Q556"/>
<keyword evidence="11" id="KW-0393">Immunoglobulin domain</keyword>
<dbReference type="GO" id="GO:0098609">
    <property type="term" value="P:cell-cell adhesion"/>
    <property type="evidence" value="ECO:0007669"/>
    <property type="project" value="InterPro"/>
</dbReference>
<dbReference type="PRINTS" id="PR01472">
    <property type="entry name" value="ICAMVCAM1"/>
</dbReference>
<dbReference type="Pfam" id="PF13927">
    <property type="entry name" value="Ig_3"/>
    <property type="match status" value="1"/>
</dbReference>
<dbReference type="InterPro" id="IPR003987">
    <property type="entry name" value="ICAM_VCAM_N"/>
</dbReference>
<dbReference type="Ensembl" id="ENSHHUT00000069874.1">
    <property type="protein sequence ID" value="ENSHHUP00000067599.1"/>
    <property type="gene ID" value="ENSHHUG00000039852.1"/>
</dbReference>
<keyword evidence="10" id="KW-0325">Glycoprotein</keyword>
<evidence type="ECO:0000259" key="13">
    <source>
        <dbReference type="PROSITE" id="PS50835"/>
    </source>
</evidence>
<keyword evidence="5" id="KW-0677">Repeat</keyword>
<dbReference type="Pfam" id="PF07679">
    <property type="entry name" value="I-set"/>
    <property type="match status" value="1"/>
</dbReference>
<evidence type="ECO:0000256" key="8">
    <source>
        <dbReference type="ARBA" id="ARBA00023136"/>
    </source>
</evidence>
<dbReference type="PROSITE" id="PS50835">
    <property type="entry name" value="IG_LIKE"/>
    <property type="match status" value="2"/>
</dbReference>
<evidence type="ECO:0000313" key="14">
    <source>
        <dbReference type="Ensembl" id="ENSHHUP00000067599.1"/>
    </source>
</evidence>
<accession>A0A4W5Q556</accession>
<keyword evidence="9" id="KW-1015">Disulfide bond</keyword>
<dbReference type="PANTHER" id="PTHR13771">
    <property type="entry name" value="INTERCELLULAR ADHESION MOLECULE"/>
    <property type="match status" value="1"/>
</dbReference>
<dbReference type="GO" id="GO:0005178">
    <property type="term" value="F:integrin binding"/>
    <property type="evidence" value="ECO:0007669"/>
    <property type="project" value="InterPro"/>
</dbReference>
<dbReference type="InterPro" id="IPR013768">
    <property type="entry name" value="ICAM_N"/>
</dbReference>
<organism evidence="14 15">
    <name type="scientific">Hucho hucho</name>
    <name type="common">huchen</name>
    <dbReference type="NCBI Taxonomy" id="62062"/>
    <lineage>
        <taxon>Eukaryota</taxon>
        <taxon>Metazoa</taxon>
        <taxon>Chordata</taxon>
        <taxon>Craniata</taxon>
        <taxon>Vertebrata</taxon>
        <taxon>Euteleostomi</taxon>
        <taxon>Actinopterygii</taxon>
        <taxon>Neopterygii</taxon>
        <taxon>Teleostei</taxon>
        <taxon>Protacanthopterygii</taxon>
        <taxon>Salmoniformes</taxon>
        <taxon>Salmonidae</taxon>
        <taxon>Salmoninae</taxon>
        <taxon>Hucho</taxon>
    </lineage>
</organism>
<keyword evidence="4 12" id="KW-0732">Signal</keyword>
<keyword evidence="3" id="KW-0812">Transmembrane</keyword>
<dbReference type="Proteomes" id="UP000314982">
    <property type="component" value="Unassembled WGS sequence"/>
</dbReference>
<evidence type="ECO:0000256" key="1">
    <source>
        <dbReference type="ARBA" id="ARBA00004479"/>
    </source>
</evidence>
<dbReference type="InterPro" id="IPR003598">
    <property type="entry name" value="Ig_sub2"/>
</dbReference>
<feature type="domain" description="Ig-like" evidence="13">
    <location>
        <begin position="115"/>
        <end position="213"/>
    </location>
</feature>
<dbReference type="SMART" id="SM00409">
    <property type="entry name" value="IG"/>
    <property type="match status" value="2"/>
</dbReference>
<dbReference type="Gene3D" id="2.60.40.10">
    <property type="entry name" value="Immunoglobulins"/>
    <property type="match status" value="3"/>
</dbReference>
<dbReference type="Pfam" id="PF03921">
    <property type="entry name" value="ICAM_N"/>
    <property type="match status" value="1"/>
</dbReference>
<reference evidence="14" key="3">
    <citation type="submission" date="2025-09" db="UniProtKB">
        <authorList>
            <consortium name="Ensembl"/>
        </authorList>
    </citation>
    <scope>IDENTIFICATION</scope>
</reference>
<protein>
    <recommendedName>
        <fullName evidence="13">Ig-like domain-containing protein</fullName>
    </recommendedName>
</protein>
<evidence type="ECO:0000256" key="3">
    <source>
        <dbReference type="ARBA" id="ARBA00022692"/>
    </source>
</evidence>
<dbReference type="STRING" id="62062.ENSHHUP00000067599"/>
<keyword evidence="8" id="KW-0472">Membrane</keyword>
<dbReference type="PANTHER" id="PTHR13771:SF9">
    <property type="entry name" value="INTERCELLULAR ADHESION MOLECULE 5"/>
    <property type="match status" value="1"/>
</dbReference>
<dbReference type="InterPro" id="IPR003599">
    <property type="entry name" value="Ig_sub"/>
</dbReference>
<keyword evidence="7" id="KW-1133">Transmembrane helix</keyword>
<evidence type="ECO:0000313" key="15">
    <source>
        <dbReference type="Proteomes" id="UP000314982"/>
    </source>
</evidence>
<dbReference type="GO" id="GO:0016020">
    <property type="term" value="C:membrane"/>
    <property type="evidence" value="ECO:0007669"/>
    <property type="project" value="UniProtKB-SubCell"/>
</dbReference>
<dbReference type="InterPro" id="IPR007110">
    <property type="entry name" value="Ig-like_dom"/>
</dbReference>
<comment type="subcellular location">
    <subcellularLocation>
        <location evidence="1">Membrane</location>
        <topology evidence="1">Single-pass type I membrane protein</topology>
    </subcellularLocation>
</comment>
<keyword evidence="6" id="KW-0130">Cell adhesion</keyword>
<keyword evidence="15" id="KW-1185">Reference proteome</keyword>
<evidence type="ECO:0000256" key="7">
    <source>
        <dbReference type="ARBA" id="ARBA00022989"/>
    </source>
</evidence>
<evidence type="ECO:0000256" key="4">
    <source>
        <dbReference type="ARBA" id="ARBA00022729"/>
    </source>
</evidence>
<evidence type="ECO:0000256" key="6">
    <source>
        <dbReference type="ARBA" id="ARBA00022889"/>
    </source>
</evidence>
<dbReference type="GeneTree" id="ENSGT00940000159005"/>
<dbReference type="SMART" id="SM00408">
    <property type="entry name" value="IGc2"/>
    <property type="match status" value="2"/>
</dbReference>
<dbReference type="InterPro" id="IPR013783">
    <property type="entry name" value="Ig-like_fold"/>
</dbReference>
<evidence type="ECO:0000256" key="11">
    <source>
        <dbReference type="ARBA" id="ARBA00023319"/>
    </source>
</evidence>
<feature type="chain" id="PRO_5021204583" description="Ig-like domain-containing protein" evidence="12">
    <location>
        <begin position="28"/>
        <end position="312"/>
    </location>
</feature>
<name>A0A4W5Q556_9TELE</name>
<reference evidence="14" key="2">
    <citation type="submission" date="2025-08" db="UniProtKB">
        <authorList>
            <consortium name="Ensembl"/>
        </authorList>
    </citation>
    <scope>IDENTIFICATION</scope>
</reference>
<evidence type="ECO:0000256" key="10">
    <source>
        <dbReference type="ARBA" id="ARBA00023180"/>
    </source>
</evidence>
<evidence type="ECO:0000256" key="5">
    <source>
        <dbReference type="ARBA" id="ARBA00022737"/>
    </source>
</evidence>
<sequence length="312" mass="34590">MCEIIFSRIFLGFPVLLLWMAGGPTHAACPIELNPPRLVVRYGDAVSVNCSTSSTDHEGMGWEATFGGTGLEEVNFVIWNVENLTDWTIQPKCYITTKDGGQRSKLFPVVLYKTPDSMSISVLSHSGPMVEGREYQLQCNIQSIAPLRNLVVKWYKGNEPLDNVTYSNASKTPEDVSPTLMIIPSKDDDGAQYKCRAELDLGPEGPQPHPTVTSEPLTVTVHYKPRINVSRLTERIPVFRGYPEELVCEAEGYPQPRIQWHYDPAKPVSEAGGNLTVFEAGLYNCTATNDVDTSFIVVEVVLNGNGTFIKLY</sequence>
<evidence type="ECO:0000256" key="12">
    <source>
        <dbReference type="SAM" id="SignalP"/>
    </source>
</evidence>
<feature type="signal peptide" evidence="12">
    <location>
        <begin position="1"/>
        <end position="27"/>
    </location>
</feature>